<protein>
    <submittedName>
        <fullName evidence="1">Uncharacterized protein</fullName>
    </submittedName>
</protein>
<proteinExistence type="predicted"/>
<dbReference type="Proteomes" id="UP000499080">
    <property type="component" value="Unassembled WGS sequence"/>
</dbReference>
<evidence type="ECO:0000313" key="1">
    <source>
        <dbReference type="EMBL" id="GBN48926.1"/>
    </source>
</evidence>
<organism evidence="1 2">
    <name type="scientific">Araneus ventricosus</name>
    <name type="common">Orbweaver spider</name>
    <name type="synonym">Epeira ventricosa</name>
    <dbReference type="NCBI Taxonomy" id="182803"/>
    <lineage>
        <taxon>Eukaryota</taxon>
        <taxon>Metazoa</taxon>
        <taxon>Ecdysozoa</taxon>
        <taxon>Arthropoda</taxon>
        <taxon>Chelicerata</taxon>
        <taxon>Arachnida</taxon>
        <taxon>Araneae</taxon>
        <taxon>Araneomorphae</taxon>
        <taxon>Entelegynae</taxon>
        <taxon>Araneoidea</taxon>
        <taxon>Araneidae</taxon>
        <taxon>Araneus</taxon>
    </lineage>
</organism>
<name>A0A4Y2PFX7_ARAVE</name>
<accession>A0A4Y2PFX7</accession>
<reference evidence="1 2" key="1">
    <citation type="journal article" date="2019" name="Sci. Rep.">
        <title>Orb-weaving spider Araneus ventricosus genome elucidates the spidroin gene catalogue.</title>
        <authorList>
            <person name="Kono N."/>
            <person name="Nakamura H."/>
            <person name="Ohtoshi R."/>
            <person name="Moran D.A.P."/>
            <person name="Shinohara A."/>
            <person name="Yoshida Y."/>
            <person name="Fujiwara M."/>
            <person name="Mori M."/>
            <person name="Tomita M."/>
            <person name="Arakawa K."/>
        </authorList>
    </citation>
    <scope>NUCLEOTIDE SEQUENCE [LARGE SCALE GENOMIC DNA]</scope>
</reference>
<dbReference type="AlphaFoldDB" id="A0A4Y2PFX7"/>
<dbReference type="EMBL" id="BGPR01010967">
    <property type="protein sequence ID" value="GBN48926.1"/>
    <property type="molecule type" value="Genomic_DNA"/>
</dbReference>
<keyword evidence="2" id="KW-1185">Reference proteome</keyword>
<comment type="caution">
    <text evidence="1">The sequence shown here is derived from an EMBL/GenBank/DDBJ whole genome shotgun (WGS) entry which is preliminary data.</text>
</comment>
<gene>
    <name evidence="1" type="ORF">AVEN_23776_1</name>
</gene>
<sequence>MYAKLVYVSLNHTAANRMTRFRFQDLSVTHGISSFLSLVPMTCGLAKIVIARGSYLAGLWSVEFEQSAPFLRQIISLRVSGCNRLPLILEIFTYITETMEYHKPMKGKTIVLMTGNSRIPGQKLGGPLDCSLSAYEFSVFKNTLNKQK</sequence>
<evidence type="ECO:0000313" key="2">
    <source>
        <dbReference type="Proteomes" id="UP000499080"/>
    </source>
</evidence>